<protein>
    <recommendedName>
        <fullName evidence="2">FAD-binding domain-containing protein</fullName>
    </recommendedName>
</protein>
<accession>A0AA87RD77</accession>
<dbReference type="InterPro" id="IPR002938">
    <property type="entry name" value="FAD-bd"/>
</dbReference>
<sequence length="402" mass="44301">MSEIPISESVTTDCVIVGGGPAGLMLALLLARRGVRTSVLEQHGDFLRDFRGDTIHPSTQQLLHELGLLERFLERPHADLPQVTMSFSGRRLVLADFTRLPTERRAIAFMPQWDFLDLLAEAGREHPAYELRMRTAATALLRDGERIAGVRAEGPDGPVEIRAKLTVLADGRDSALRAQAGLEPVGARSAIDVLWFRLPRHDDEQIPFMQAGDGALLSIPRGDFYQCAHIVRKGAWAGDAASFEAMRRRVGVLAPAFRERMTALTSADLRVLDVRIEHLERWHRDGLLAIGDAAHAMSPAGGVGINLAIQDAVATANALAPQLATARPAERLLRSIQRRRERPARVTQAFQRRLETVLVKLAAPGEQVPVPLPLRVVQHLPVVRHAMGRFIGLGMLPEHVER</sequence>
<reference evidence="3 4" key="1">
    <citation type="submission" date="2019-07" db="EMBL/GenBank/DDBJ databases">
        <title>Whole genome shotgun sequence of Agrococcus baldri NBRC 103055.</title>
        <authorList>
            <person name="Hosoyama A."/>
            <person name="Uohara A."/>
            <person name="Ohji S."/>
            <person name="Ichikawa N."/>
        </authorList>
    </citation>
    <scope>NUCLEOTIDE SEQUENCE [LARGE SCALE GENOMIC DNA]</scope>
    <source>
        <strain evidence="3 4">NBRC 103055</strain>
    </source>
</reference>
<dbReference type="InterPro" id="IPR036188">
    <property type="entry name" value="FAD/NAD-bd_sf"/>
</dbReference>
<name>A0AA87RD77_9MICO</name>
<dbReference type="PANTHER" id="PTHR43476">
    <property type="entry name" value="3-(3-HYDROXY-PHENYL)PROPIONATE/3-HYDROXYCINNAMIC ACID HYDROXYLASE"/>
    <property type="match status" value="1"/>
</dbReference>
<keyword evidence="4" id="KW-1185">Reference proteome</keyword>
<evidence type="ECO:0000313" key="3">
    <source>
        <dbReference type="EMBL" id="GEK80527.1"/>
    </source>
</evidence>
<dbReference type="PRINTS" id="PR00420">
    <property type="entry name" value="RNGMNOXGNASE"/>
</dbReference>
<dbReference type="InterPro" id="IPR050631">
    <property type="entry name" value="PheA/TfdB_FAD_monoxygenase"/>
</dbReference>
<feature type="domain" description="FAD-binding" evidence="2">
    <location>
        <begin position="12"/>
        <end position="348"/>
    </location>
</feature>
<dbReference type="Pfam" id="PF01494">
    <property type="entry name" value="FAD_binding_3"/>
    <property type="match status" value="1"/>
</dbReference>
<dbReference type="EMBL" id="BJUU01000011">
    <property type="protein sequence ID" value="GEK80527.1"/>
    <property type="molecule type" value="Genomic_DNA"/>
</dbReference>
<dbReference type="SUPFAM" id="SSF51905">
    <property type="entry name" value="FAD/NAD(P)-binding domain"/>
    <property type="match status" value="1"/>
</dbReference>
<dbReference type="GO" id="GO:0016491">
    <property type="term" value="F:oxidoreductase activity"/>
    <property type="evidence" value="ECO:0007669"/>
    <property type="project" value="UniProtKB-KW"/>
</dbReference>
<dbReference type="PANTHER" id="PTHR43476:SF5">
    <property type="entry name" value="FAD-DEPENDENT MONOOXYGENASE"/>
    <property type="match status" value="1"/>
</dbReference>
<dbReference type="AlphaFoldDB" id="A0AA87RD77"/>
<organism evidence="3 4">
    <name type="scientific">Agrococcus baldri</name>
    <dbReference type="NCBI Taxonomy" id="153730"/>
    <lineage>
        <taxon>Bacteria</taxon>
        <taxon>Bacillati</taxon>
        <taxon>Actinomycetota</taxon>
        <taxon>Actinomycetes</taxon>
        <taxon>Micrococcales</taxon>
        <taxon>Microbacteriaceae</taxon>
        <taxon>Agrococcus</taxon>
    </lineage>
</organism>
<evidence type="ECO:0000313" key="4">
    <source>
        <dbReference type="Proteomes" id="UP000321749"/>
    </source>
</evidence>
<evidence type="ECO:0000259" key="2">
    <source>
        <dbReference type="Pfam" id="PF01494"/>
    </source>
</evidence>
<comment type="caution">
    <text evidence="3">The sequence shown here is derived from an EMBL/GenBank/DDBJ whole genome shotgun (WGS) entry which is preliminary data.</text>
</comment>
<dbReference type="RefSeq" id="WP_146794907.1">
    <property type="nucleotide sequence ID" value="NZ_BJUU01000011.1"/>
</dbReference>
<proteinExistence type="predicted"/>
<dbReference type="Gene3D" id="3.50.50.60">
    <property type="entry name" value="FAD/NAD(P)-binding domain"/>
    <property type="match status" value="2"/>
</dbReference>
<dbReference type="Proteomes" id="UP000321749">
    <property type="component" value="Unassembled WGS sequence"/>
</dbReference>
<keyword evidence="1" id="KW-0560">Oxidoreductase</keyword>
<evidence type="ECO:0000256" key="1">
    <source>
        <dbReference type="ARBA" id="ARBA00023002"/>
    </source>
</evidence>
<dbReference type="GO" id="GO:0071949">
    <property type="term" value="F:FAD binding"/>
    <property type="evidence" value="ECO:0007669"/>
    <property type="project" value="InterPro"/>
</dbReference>
<gene>
    <name evidence="3" type="ORF">ABA31_18780</name>
</gene>